<evidence type="ECO:0000256" key="1">
    <source>
        <dbReference type="SAM" id="MobiDB-lite"/>
    </source>
</evidence>
<evidence type="ECO:0000313" key="3">
    <source>
        <dbReference type="EMBL" id="CAD8335557.1"/>
    </source>
</evidence>
<dbReference type="AlphaFoldDB" id="A0A7R9ZMV8"/>
<sequence length="248" mass="26757">MQLGAATVAGDTAAETNYPEAIDQDEPHLVNEEGSDEQQSADDKPAAASNNDDGADSADGINVIPMSFDHKPDKEAERIENAGLKVQESRFIDENEKELVFHKIIRSNGDQLAVSRAFGDFEYKTNKTLGPEEQAVIAVPDVKIHPRNVQVDLYLVLACDGIWDVMSNVEVGKYVSQEMDAIKTQPRRIDSTVLPQVGDALLSTCLDKGSRDNMSVVLVALNQGAEPLAPISESSGGDDDAVKTLSFA</sequence>
<gene>
    <name evidence="3" type="ORF">CAUS1442_LOCUS7662</name>
</gene>
<protein>
    <recommendedName>
        <fullName evidence="2">PPM-type phosphatase domain-containing protein</fullName>
    </recommendedName>
</protein>
<dbReference type="InterPro" id="IPR015655">
    <property type="entry name" value="PP2C"/>
</dbReference>
<feature type="domain" description="PPM-type phosphatase" evidence="2">
    <location>
        <begin position="1"/>
        <end position="221"/>
    </location>
</feature>
<dbReference type="GO" id="GO:0004722">
    <property type="term" value="F:protein serine/threonine phosphatase activity"/>
    <property type="evidence" value="ECO:0007669"/>
    <property type="project" value="InterPro"/>
</dbReference>
<reference evidence="3" key="1">
    <citation type="submission" date="2021-01" db="EMBL/GenBank/DDBJ databases">
        <authorList>
            <person name="Corre E."/>
            <person name="Pelletier E."/>
            <person name="Niang G."/>
            <person name="Scheremetjew M."/>
            <person name="Finn R."/>
            <person name="Kale V."/>
            <person name="Holt S."/>
            <person name="Cochrane G."/>
            <person name="Meng A."/>
            <person name="Brown T."/>
            <person name="Cohen L."/>
        </authorList>
    </citation>
    <scope>NUCLEOTIDE SEQUENCE</scope>
    <source>
        <strain evidence="3">CCMP3328</strain>
    </source>
</reference>
<name>A0A7R9ZMV8_9STRA</name>
<dbReference type="SUPFAM" id="SSF81606">
    <property type="entry name" value="PP2C-like"/>
    <property type="match status" value="1"/>
</dbReference>
<feature type="compositionally biased region" description="Low complexity" evidence="1">
    <location>
        <begin position="46"/>
        <end position="60"/>
    </location>
</feature>
<dbReference type="PROSITE" id="PS51746">
    <property type="entry name" value="PPM_2"/>
    <property type="match status" value="1"/>
</dbReference>
<dbReference type="CDD" id="cd00143">
    <property type="entry name" value="PP2Cc"/>
    <property type="match status" value="1"/>
</dbReference>
<dbReference type="InterPro" id="IPR001932">
    <property type="entry name" value="PPM-type_phosphatase-like_dom"/>
</dbReference>
<organism evidence="3">
    <name type="scientific">Craspedostauros australis</name>
    <dbReference type="NCBI Taxonomy" id="1486917"/>
    <lineage>
        <taxon>Eukaryota</taxon>
        <taxon>Sar</taxon>
        <taxon>Stramenopiles</taxon>
        <taxon>Ochrophyta</taxon>
        <taxon>Bacillariophyta</taxon>
        <taxon>Bacillariophyceae</taxon>
        <taxon>Bacillariophycidae</taxon>
        <taxon>Naviculales</taxon>
        <taxon>Naviculaceae</taxon>
        <taxon>Craspedostauros</taxon>
    </lineage>
</organism>
<dbReference type="SMART" id="SM00332">
    <property type="entry name" value="PP2Cc"/>
    <property type="match status" value="1"/>
</dbReference>
<dbReference type="Pfam" id="PF00481">
    <property type="entry name" value="PP2C"/>
    <property type="match status" value="1"/>
</dbReference>
<dbReference type="PANTHER" id="PTHR47992">
    <property type="entry name" value="PROTEIN PHOSPHATASE"/>
    <property type="match status" value="1"/>
</dbReference>
<accession>A0A7R9ZMV8</accession>
<dbReference type="InterPro" id="IPR036457">
    <property type="entry name" value="PPM-type-like_dom_sf"/>
</dbReference>
<proteinExistence type="predicted"/>
<feature type="region of interest" description="Disordered" evidence="1">
    <location>
        <begin position="1"/>
        <end position="62"/>
    </location>
</feature>
<evidence type="ECO:0000259" key="2">
    <source>
        <dbReference type="PROSITE" id="PS51746"/>
    </source>
</evidence>
<dbReference type="Gene3D" id="3.60.40.10">
    <property type="entry name" value="PPM-type phosphatase domain"/>
    <property type="match status" value="1"/>
</dbReference>
<dbReference type="EMBL" id="HBEF01012173">
    <property type="protein sequence ID" value="CAD8335557.1"/>
    <property type="molecule type" value="Transcribed_RNA"/>
</dbReference>